<evidence type="ECO:0000313" key="8">
    <source>
        <dbReference type="EMBL" id="MFC4314020.1"/>
    </source>
</evidence>
<comment type="subcellular location">
    <subcellularLocation>
        <location evidence="1">Cell membrane</location>
        <topology evidence="1">Multi-pass membrane protein</topology>
    </subcellularLocation>
</comment>
<reference evidence="9" key="1">
    <citation type="journal article" date="2019" name="Int. J. Syst. Evol. Microbiol.">
        <title>The Global Catalogue of Microorganisms (GCM) 10K type strain sequencing project: providing services to taxonomists for standard genome sequencing and annotation.</title>
        <authorList>
            <consortium name="The Broad Institute Genomics Platform"/>
            <consortium name="The Broad Institute Genome Sequencing Center for Infectious Disease"/>
            <person name="Wu L."/>
            <person name="Ma J."/>
        </authorList>
    </citation>
    <scope>NUCLEOTIDE SEQUENCE [LARGE SCALE GENOMIC DNA]</scope>
    <source>
        <strain evidence="9">CGMCC 1.10759</strain>
    </source>
</reference>
<dbReference type="PANTHER" id="PTHR30086:SF14">
    <property type="entry name" value="HOMOSERINE_HOMOSERINE LACTONE EFFLUX PROTEIN"/>
    <property type="match status" value="1"/>
</dbReference>
<sequence length="211" mass="23249">MSWNTWWLYFVTVFLLSGAPGPNMLHIMSRSVSLGVNRAVPAMLGCLVALVLMLVGSALGLGAVLLASPRVFEVLQYVGAAYLIWLGIKAWRDDSADADNGAATVPSVVLTNRQIFQTAFVISISNPKLLLFAAAFLPQFVNPSSPKIPQFAVLVTTFSLCELFWYAVYGLGGNRLRHYLSRPGLRRMFDRLTGVMFVGFGIMLLRFRPQS</sequence>
<comment type="caution">
    <text evidence="8">The sequence shown here is derived from an EMBL/GenBank/DDBJ whole genome shotgun (WGS) entry which is preliminary data.</text>
</comment>
<feature type="transmembrane region" description="Helical" evidence="7">
    <location>
        <begin position="6"/>
        <end position="27"/>
    </location>
</feature>
<evidence type="ECO:0000256" key="6">
    <source>
        <dbReference type="ARBA" id="ARBA00023136"/>
    </source>
</evidence>
<dbReference type="Pfam" id="PF01810">
    <property type="entry name" value="LysE"/>
    <property type="match status" value="1"/>
</dbReference>
<comment type="similarity">
    <text evidence="2">Belongs to the Rht family.</text>
</comment>
<dbReference type="PIRSF" id="PIRSF006324">
    <property type="entry name" value="LeuE"/>
    <property type="match status" value="1"/>
</dbReference>
<dbReference type="EMBL" id="JBHSDU010000015">
    <property type="protein sequence ID" value="MFC4314020.1"/>
    <property type="molecule type" value="Genomic_DNA"/>
</dbReference>
<keyword evidence="6 7" id="KW-0472">Membrane</keyword>
<name>A0ABV8T3U8_9GAMM</name>
<dbReference type="InterPro" id="IPR001123">
    <property type="entry name" value="LeuE-type"/>
</dbReference>
<proteinExistence type="inferred from homology"/>
<dbReference type="RefSeq" id="WP_380604858.1">
    <property type="nucleotide sequence ID" value="NZ_JBHSDU010000015.1"/>
</dbReference>
<keyword evidence="9" id="KW-1185">Reference proteome</keyword>
<feature type="transmembrane region" description="Helical" evidence="7">
    <location>
        <begin position="74"/>
        <end position="91"/>
    </location>
</feature>
<keyword evidence="5 7" id="KW-1133">Transmembrane helix</keyword>
<feature type="transmembrane region" description="Helical" evidence="7">
    <location>
        <begin position="148"/>
        <end position="168"/>
    </location>
</feature>
<dbReference type="PANTHER" id="PTHR30086">
    <property type="entry name" value="ARGININE EXPORTER PROTEIN ARGO"/>
    <property type="match status" value="1"/>
</dbReference>
<evidence type="ECO:0000256" key="2">
    <source>
        <dbReference type="ARBA" id="ARBA00007928"/>
    </source>
</evidence>
<accession>A0ABV8T3U8</accession>
<gene>
    <name evidence="8" type="ORF">ACFPN2_33405</name>
</gene>
<feature type="transmembrane region" description="Helical" evidence="7">
    <location>
        <begin position="115"/>
        <end position="136"/>
    </location>
</feature>
<keyword evidence="4 7" id="KW-0812">Transmembrane</keyword>
<evidence type="ECO:0000256" key="5">
    <source>
        <dbReference type="ARBA" id="ARBA00022989"/>
    </source>
</evidence>
<evidence type="ECO:0000256" key="1">
    <source>
        <dbReference type="ARBA" id="ARBA00004651"/>
    </source>
</evidence>
<keyword evidence="3" id="KW-1003">Cell membrane</keyword>
<dbReference type="Proteomes" id="UP001595904">
    <property type="component" value="Unassembled WGS sequence"/>
</dbReference>
<organism evidence="8 9">
    <name type="scientific">Steroidobacter flavus</name>
    <dbReference type="NCBI Taxonomy" id="1842136"/>
    <lineage>
        <taxon>Bacteria</taxon>
        <taxon>Pseudomonadati</taxon>
        <taxon>Pseudomonadota</taxon>
        <taxon>Gammaproteobacteria</taxon>
        <taxon>Steroidobacterales</taxon>
        <taxon>Steroidobacteraceae</taxon>
        <taxon>Steroidobacter</taxon>
    </lineage>
</organism>
<evidence type="ECO:0000256" key="4">
    <source>
        <dbReference type="ARBA" id="ARBA00022692"/>
    </source>
</evidence>
<feature type="transmembrane region" description="Helical" evidence="7">
    <location>
        <begin position="39"/>
        <end position="68"/>
    </location>
</feature>
<evidence type="ECO:0000256" key="7">
    <source>
        <dbReference type="SAM" id="Phobius"/>
    </source>
</evidence>
<protein>
    <submittedName>
        <fullName evidence="8">LysE family translocator</fullName>
    </submittedName>
</protein>
<feature type="transmembrane region" description="Helical" evidence="7">
    <location>
        <begin position="189"/>
        <end position="207"/>
    </location>
</feature>
<evidence type="ECO:0000256" key="3">
    <source>
        <dbReference type="ARBA" id="ARBA00022475"/>
    </source>
</evidence>
<evidence type="ECO:0000313" key="9">
    <source>
        <dbReference type="Proteomes" id="UP001595904"/>
    </source>
</evidence>